<keyword evidence="1" id="KW-0812">Transmembrane</keyword>
<dbReference type="EMBL" id="CH476646">
    <property type="protein sequence ID" value="EDN98720.1"/>
    <property type="molecule type" value="Genomic_DNA"/>
</dbReference>
<keyword evidence="1" id="KW-0472">Membrane</keyword>
<feature type="transmembrane region" description="Helical" evidence="1">
    <location>
        <begin position="25"/>
        <end position="44"/>
    </location>
</feature>
<keyword evidence="1" id="KW-1133">Transmembrane helix</keyword>
<evidence type="ECO:0000313" key="2">
    <source>
        <dbReference type="EMBL" id="EDN98720.1"/>
    </source>
</evidence>
<protein>
    <submittedName>
        <fullName evidence="2">Uncharacterized protein</fullName>
    </submittedName>
</protein>
<dbReference type="AlphaFoldDB" id="A7F7J9"/>
<sequence length="59" mass="6794">MYDQLGRVRTQYYGISELKRHITHIWAVALVSLFLQVFGGLKLIREGAAQQYVLGQKTK</sequence>
<dbReference type="RefSeq" id="XP_001585340.1">
    <property type="nucleotide sequence ID" value="XM_001585290.1"/>
</dbReference>
<dbReference type="InParanoid" id="A7F7J9"/>
<name>A7F7J9_SCLS1</name>
<evidence type="ECO:0000256" key="1">
    <source>
        <dbReference type="SAM" id="Phobius"/>
    </source>
</evidence>
<organism evidence="2 3">
    <name type="scientific">Sclerotinia sclerotiorum (strain ATCC 18683 / 1980 / Ss-1)</name>
    <name type="common">White mold</name>
    <name type="synonym">Whetzelinia sclerotiorum</name>
    <dbReference type="NCBI Taxonomy" id="665079"/>
    <lineage>
        <taxon>Eukaryota</taxon>
        <taxon>Fungi</taxon>
        <taxon>Dikarya</taxon>
        <taxon>Ascomycota</taxon>
        <taxon>Pezizomycotina</taxon>
        <taxon>Leotiomycetes</taxon>
        <taxon>Helotiales</taxon>
        <taxon>Sclerotiniaceae</taxon>
        <taxon>Sclerotinia</taxon>
    </lineage>
</organism>
<dbReference type="KEGG" id="ssl:SS1G_13579"/>
<dbReference type="GeneID" id="5481453"/>
<reference evidence="3" key="1">
    <citation type="journal article" date="2011" name="PLoS Genet.">
        <title>Genomic analysis of the necrotrophic fungal pathogens Sclerotinia sclerotiorum and Botrytis cinerea.</title>
        <authorList>
            <person name="Amselem J."/>
            <person name="Cuomo C.A."/>
            <person name="van Kan J.A."/>
            <person name="Viaud M."/>
            <person name="Benito E.P."/>
            <person name="Couloux A."/>
            <person name="Coutinho P.M."/>
            <person name="de Vries R.P."/>
            <person name="Dyer P.S."/>
            <person name="Fillinger S."/>
            <person name="Fournier E."/>
            <person name="Gout L."/>
            <person name="Hahn M."/>
            <person name="Kohn L."/>
            <person name="Lapalu N."/>
            <person name="Plummer K.M."/>
            <person name="Pradier J.M."/>
            <person name="Quevillon E."/>
            <person name="Sharon A."/>
            <person name="Simon A."/>
            <person name="ten Have A."/>
            <person name="Tudzynski B."/>
            <person name="Tudzynski P."/>
            <person name="Wincker P."/>
            <person name="Andrew M."/>
            <person name="Anthouard V."/>
            <person name="Beever R.E."/>
            <person name="Beffa R."/>
            <person name="Benoit I."/>
            <person name="Bouzid O."/>
            <person name="Brault B."/>
            <person name="Chen Z."/>
            <person name="Choquer M."/>
            <person name="Collemare J."/>
            <person name="Cotton P."/>
            <person name="Danchin E.G."/>
            <person name="Da Silva C."/>
            <person name="Gautier A."/>
            <person name="Giraud C."/>
            <person name="Giraud T."/>
            <person name="Gonzalez C."/>
            <person name="Grossetete S."/>
            <person name="Guldener U."/>
            <person name="Henrissat B."/>
            <person name="Howlett B.J."/>
            <person name="Kodira C."/>
            <person name="Kretschmer M."/>
            <person name="Lappartient A."/>
            <person name="Leroch M."/>
            <person name="Levis C."/>
            <person name="Mauceli E."/>
            <person name="Neuveglise C."/>
            <person name="Oeser B."/>
            <person name="Pearson M."/>
            <person name="Poulain J."/>
            <person name="Poussereau N."/>
            <person name="Quesneville H."/>
            <person name="Rascle C."/>
            <person name="Schumacher J."/>
            <person name="Segurens B."/>
            <person name="Sexton A."/>
            <person name="Silva E."/>
            <person name="Sirven C."/>
            <person name="Soanes D.M."/>
            <person name="Talbot N.J."/>
            <person name="Templeton M."/>
            <person name="Yandava C."/>
            <person name="Yarden O."/>
            <person name="Zeng Q."/>
            <person name="Rollins J.A."/>
            <person name="Lebrun M.H."/>
            <person name="Dickman M."/>
        </authorList>
    </citation>
    <scope>NUCLEOTIDE SEQUENCE [LARGE SCALE GENOMIC DNA]</scope>
    <source>
        <strain evidence="3">ATCC 18683 / 1980 / Ss-1</strain>
    </source>
</reference>
<keyword evidence="3" id="KW-1185">Reference proteome</keyword>
<proteinExistence type="predicted"/>
<gene>
    <name evidence="2" type="ORF">SS1G_13579</name>
</gene>
<dbReference type="Proteomes" id="UP000001312">
    <property type="component" value="Unassembled WGS sequence"/>
</dbReference>
<accession>A7F7J9</accession>
<evidence type="ECO:0000313" key="3">
    <source>
        <dbReference type="Proteomes" id="UP000001312"/>
    </source>
</evidence>